<dbReference type="Proteomes" id="UP000007590">
    <property type="component" value="Chromosome"/>
</dbReference>
<dbReference type="GO" id="GO:0004190">
    <property type="term" value="F:aspartic-type endopeptidase activity"/>
    <property type="evidence" value="ECO:0007669"/>
    <property type="project" value="InterPro"/>
</dbReference>
<dbReference type="Gene3D" id="2.40.70.10">
    <property type="entry name" value="Acid Proteases"/>
    <property type="match status" value="1"/>
</dbReference>
<dbReference type="Pfam" id="PF13650">
    <property type="entry name" value="Asp_protease_2"/>
    <property type="match status" value="1"/>
</dbReference>
<dbReference type="EMBL" id="CP003349">
    <property type="protein sequence ID" value="AFD05620.1"/>
    <property type="molecule type" value="Genomic_DNA"/>
</dbReference>
<organism evidence="1 2">
    <name type="scientific">Solitalea canadensis (strain ATCC 29591 / DSM 3403 / JCM 21819 / LMG 8368 / NBRC 15130 / NCIMB 12057 / USAM 9D)</name>
    <name type="common">Flexibacter canadensis</name>
    <dbReference type="NCBI Taxonomy" id="929556"/>
    <lineage>
        <taxon>Bacteria</taxon>
        <taxon>Pseudomonadati</taxon>
        <taxon>Bacteroidota</taxon>
        <taxon>Sphingobacteriia</taxon>
        <taxon>Sphingobacteriales</taxon>
        <taxon>Sphingobacteriaceae</taxon>
        <taxon>Solitalea</taxon>
    </lineage>
</organism>
<keyword evidence="1" id="KW-0645">Protease</keyword>
<keyword evidence="1" id="KW-0378">Hydrolase</keyword>
<keyword evidence="2" id="KW-1185">Reference proteome</keyword>
<proteinExistence type="predicted"/>
<dbReference type="AlphaFoldDB" id="H8KXU4"/>
<dbReference type="GO" id="GO:0006508">
    <property type="term" value="P:proteolysis"/>
    <property type="evidence" value="ECO:0007669"/>
    <property type="project" value="UniProtKB-KW"/>
</dbReference>
<name>H8KXU4_SOLCM</name>
<dbReference type="InterPro" id="IPR021109">
    <property type="entry name" value="Peptidase_aspartic_dom_sf"/>
</dbReference>
<dbReference type="SUPFAM" id="SSF50630">
    <property type="entry name" value="Acid proteases"/>
    <property type="match status" value="1"/>
</dbReference>
<dbReference type="HOGENOM" id="CLU_147986_0_0_10"/>
<accession>H8KXU4</accession>
<dbReference type="RefSeq" id="WP_014678848.1">
    <property type="nucleotide sequence ID" value="NC_017770.1"/>
</dbReference>
<dbReference type="eggNOG" id="COG3577">
    <property type="taxonomic scope" value="Bacteria"/>
</dbReference>
<reference evidence="1" key="1">
    <citation type="submission" date="2012-02" db="EMBL/GenBank/DDBJ databases">
        <title>The complete genome of Solitalea canadensis DSM 3403.</title>
        <authorList>
            <consortium name="US DOE Joint Genome Institute (JGI-PGF)"/>
            <person name="Lucas S."/>
            <person name="Copeland A."/>
            <person name="Lapidus A."/>
            <person name="Glavina del Rio T."/>
            <person name="Dalin E."/>
            <person name="Tice H."/>
            <person name="Bruce D."/>
            <person name="Goodwin L."/>
            <person name="Pitluck S."/>
            <person name="Peters L."/>
            <person name="Ovchinnikova G."/>
            <person name="Lu M."/>
            <person name="Kyrpides N."/>
            <person name="Mavromatis K."/>
            <person name="Ivanova N."/>
            <person name="Brettin T."/>
            <person name="Detter J.C."/>
            <person name="Han C."/>
            <person name="Larimer F."/>
            <person name="Land M."/>
            <person name="Hauser L."/>
            <person name="Markowitz V."/>
            <person name="Cheng J.-F."/>
            <person name="Hugenholtz P."/>
            <person name="Woyke T."/>
            <person name="Wu D."/>
            <person name="Spring S."/>
            <person name="Schroeder M."/>
            <person name="Kopitz M."/>
            <person name="Brambilla E."/>
            <person name="Klenk H.-P."/>
            <person name="Eisen J.A."/>
        </authorList>
    </citation>
    <scope>NUCLEOTIDE SEQUENCE</scope>
    <source>
        <strain evidence="1">DSM 3403</strain>
    </source>
</reference>
<dbReference type="OrthoDB" id="7433208at2"/>
<sequence length="152" mass="16819">MFFNLTIFKPGPKEVTLPLDIFSLDGDGYHPKIEVVINGVKLKAILDTGASKTALDHDLLQSIAGEQVFHLDEKLSTGLGTNSMQCYRATVDLKLGELEILEYDTAVLDLSHINIAYEKLGLEKVIGVIGSDILVRYKALIDYEKKILILKS</sequence>
<dbReference type="InterPro" id="IPR001969">
    <property type="entry name" value="Aspartic_peptidase_AS"/>
</dbReference>
<gene>
    <name evidence="1" type="ordered locus">Solca_0488</name>
</gene>
<evidence type="ECO:0000313" key="1">
    <source>
        <dbReference type="EMBL" id="AFD05620.1"/>
    </source>
</evidence>
<protein>
    <submittedName>
        <fullName evidence="1">Putative aspartyl protease</fullName>
    </submittedName>
</protein>
<dbReference type="KEGG" id="scn:Solca_0488"/>
<dbReference type="STRING" id="929556.Solca_0488"/>
<evidence type="ECO:0000313" key="2">
    <source>
        <dbReference type="Proteomes" id="UP000007590"/>
    </source>
</evidence>
<dbReference type="PROSITE" id="PS00141">
    <property type="entry name" value="ASP_PROTEASE"/>
    <property type="match status" value="1"/>
</dbReference>